<proteinExistence type="predicted"/>
<reference evidence="3" key="1">
    <citation type="submission" date="2025-08" db="UniProtKB">
        <authorList>
            <consortium name="Ensembl"/>
        </authorList>
    </citation>
    <scope>IDENTIFICATION</scope>
</reference>
<evidence type="ECO:0000313" key="4">
    <source>
        <dbReference type="Proteomes" id="UP000694414"/>
    </source>
</evidence>
<keyword evidence="2" id="KW-0812">Transmembrane</keyword>
<sequence length="133" mass="14894">MIHLQALWDFAQLGSAHFWGMMTLGSLFGFAISYVTALQIKFTSSQTHNMLGTAKACTQMLLAVLYYEETKSFLWWRSNMIVLGGSSAYAWVQGWEMKKPQEEPSPKDSEKSTLAMDGWPGAGRHAQVGPEQQ</sequence>
<keyword evidence="2" id="KW-1133">Transmembrane helix</keyword>
<evidence type="ECO:0000313" key="3">
    <source>
        <dbReference type="Ensembl" id="ENSPSMP00000010916.1"/>
    </source>
</evidence>
<accession>A0A8C8Z319</accession>
<feature type="compositionally biased region" description="Basic and acidic residues" evidence="1">
    <location>
        <begin position="99"/>
        <end position="111"/>
    </location>
</feature>
<keyword evidence="2" id="KW-0472">Membrane</keyword>
<dbReference type="Proteomes" id="UP000694414">
    <property type="component" value="Unplaced"/>
</dbReference>
<evidence type="ECO:0000256" key="1">
    <source>
        <dbReference type="SAM" id="MobiDB-lite"/>
    </source>
</evidence>
<name>A0A8C8Z319_PROSS</name>
<dbReference type="GeneTree" id="ENSGT00390000013315"/>
<evidence type="ECO:0000256" key="2">
    <source>
        <dbReference type="SAM" id="Phobius"/>
    </source>
</evidence>
<organism evidence="3 4">
    <name type="scientific">Prolemur simus</name>
    <name type="common">Greater bamboo lemur</name>
    <name type="synonym">Hapalemur simus</name>
    <dbReference type="NCBI Taxonomy" id="1328070"/>
    <lineage>
        <taxon>Eukaryota</taxon>
        <taxon>Metazoa</taxon>
        <taxon>Chordata</taxon>
        <taxon>Craniata</taxon>
        <taxon>Vertebrata</taxon>
        <taxon>Euteleostomi</taxon>
        <taxon>Mammalia</taxon>
        <taxon>Eutheria</taxon>
        <taxon>Euarchontoglires</taxon>
        <taxon>Primates</taxon>
        <taxon>Strepsirrhini</taxon>
        <taxon>Lemuriformes</taxon>
        <taxon>Lemuridae</taxon>
        <taxon>Prolemur</taxon>
    </lineage>
</organism>
<keyword evidence="4" id="KW-1185">Reference proteome</keyword>
<dbReference type="AlphaFoldDB" id="A0A8C8Z319"/>
<reference evidence="3" key="2">
    <citation type="submission" date="2025-09" db="UniProtKB">
        <authorList>
            <consortium name="Ensembl"/>
        </authorList>
    </citation>
    <scope>IDENTIFICATION</scope>
</reference>
<feature type="transmembrane region" description="Helical" evidence="2">
    <location>
        <begin position="16"/>
        <end position="37"/>
    </location>
</feature>
<dbReference type="Ensembl" id="ENSPSMT00000012738.1">
    <property type="protein sequence ID" value="ENSPSMP00000010916.1"/>
    <property type="gene ID" value="ENSPSMG00000007892.1"/>
</dbReference>
<feature type="region of interest" description="Disordered" evidence="1">
    <location>
        <begin position="99"/>
        <end position="133"/>
    </location>
</feature>
<protein>
    <submittedName>
        <fullName evidence="3">Uncharacterized protein</fullName>
    </submittedName>
</protein>